<organism evidence="3 4">
    <name type="scientific">Ruegeria haliotis</name>
    <dbReference type="NCBI Taxonomy" id="2747601"/>
    <lineage>
        <taxon>Bacteria</taxon>
        <taxon>Pseudomonadati</taxon>
        <taxon>Pseudomonadota</taxon>
        <taxon>Alphaproteobacteria</taxon>
        <taxon>Rhodobacterales</taxon>
        <taxon>Roseobacteraceae</taxon>
        <taxon>Ruegeria</taxon>
    </lineage>
</organism>
<dbReference type="Pfam" id="PF13499">
    <property type="entry name" value="EF-hand_7"/>
    <property type="match status" value="1"/>
</dbReference>
<keyword evidence="4" id="KW-1185">Reference proteome</keyword>
<feature type="domain" description="EF-hand" evidence="2">
    <location>
        <begin position="131"/>
        <end position="166"/>
    </location>
</feature>
<accession>A0ABX2PTK3</accession>
<proteinExistence type="predicted"/>
<gene>
    <name evidence="3" type="ORF">HW561_16820</name>
</gene>
<dbReference type="PROSITE" id="PS00018">
    <property type="entry name" value="EF_HAND_1"/>
    <property type="match status" value="2"/>
</dbReference>
<name>A0ABX2PTK3_9RHOB</name>
<protein>
    <submittedName>
        <fullName evidence="3">EF-hand domain-containing protein</fullName>
    </submittedName>
</protein>
<dbReference type="CDD" id="cd00051">
    <property type="entry name" value="EFh"/>
    <property type="match status" value="1"/>
</dbReference>
<dbReference type="InterPro" id="IPR018247">
    <property type="entry name" value="EF_Hand_1_Ca_BS"/>
</dbReference>
<sequence>MSQRPNNALGTRLASLGRTAMAAIAALLMAPAWSSAQEQDPLPAFANKLSPDVLKQLGRSKEQYMQQAASQIFRYAPDGVLTKEVIDTAAQHHMATRRAKNLTPILSHDLNGDFQISRAEIEKQSHLINHSVKGQLALAFAEFDADGDDVLTVAELGAFLDSQTQKAFRRDQLEQYFAFDFNGDGRVDITEISIVTKAINPDILSTSAKRKTPSSAKLAARCEAPDVPKGHELVLLSGYEGPALSNISLNGQNRATTVATFIVEPGETPLYVFATAYDPIIWKFEGATDRIKRVVVQPLSTDYGPGAAVHGIDAKAVTFVAPRSCVGKHATKTGQRLNALTKELSAKLSTPVAYPVATYSLDHIQIPSGIAAKDQQAGRGRPYRHPVDFSIGDNSYRLNAEGMVVLDKDGNPKSAPNPDRRTIREMIRFYRGGLTAFDPKELVASAKVEPYVVLPDQAGLLQLIADGKIEVLENGHYRVKENIPHYPGGLAGAHSVTFVIAKGVDLPPGSPGHSMVILEETNTCIIGSRCP</sequence>
<dbReference type="PROSITE" id="PS50222">
    <property type="entry name" value="EF_HAND_2"/>
    <property type="match status" value="1"/>
</dbReference>
<evidence type="ECO:0000259" key="2">
    <source>
        <dbReference type="PROSITE" id="PS50222"/>
    </source>
</evidence>
<dbReference type="SUPFAM" id="SSF47473">
    <property type="entry name" value="EF-hand"/>
    <property type="match status" value="1"/>
</dbReference>
<evidence type="ECO:0000313" key="4">
    <source>
        <dbReference type="Proteomes" id="UP000630805"/>
    </source>
</evidence>
<dbReference type="InterPro" id="IPR011992">
    <property type="entry name" value="EF-hand-dom_pair"/>
</dbReference>
<evidence type="ECO:0000256" key="1">
    <source>
        <dbReference type="SAM" id="SignalP"/>
    </source>
</evidence>
<dbReference type="RefSeq" id="WP_176866531.1">
    <property type="nucleotide sequence ID" value="NZ_JABXWT010000012.1"/>
</dbReference>
<comment type="caution">
    <text evidence="3">The sequence shown here is derived from an EMBL/GenBank/DDBJ whole genome shotgun (WGS) entry which is preliminary data.</text>
</comment>
<feature type="signal peptide" evidence="1">
    <location>
        <begin position="1"/>
        <end position="36"/>
    </location>
</feature>
<dbReference type="EMBL" id="JABXWT010000012">
    <property type="protein sequence ID" value="NVO57461.1"/>
    <property type="molecule type" value="Genomic_DNA"/>
</dbReference>
<feature type="chain" id="PRO_5047190535" evidence="1">
    <location>
        <begin position="37"/>
        <end position="531"/>
    </location>
</feature>
<reference evidence="3 4" key="1">
    <citation type="submission" date="2020-06" db="EMBL/GenBank/DDBJ databases">
        <authorList>
            <person name="Cao W.R."/>
        </authorList>
    </citation>
    <scope>NUCLEOTIDE SEQUENCE [LARGE SCALE GENOMIC DNA]</scope>
    <source>
        <strain evidence="3 4">B1Z28</strain>
    </source>
</reference>
<evidence type="ECO:0000313" key="3">
    <source>
        <dbReference type="EMBL" id="NVO57461.1"/>
    </source>
</evidence>
<keyword evidence="1" id="KW-0732">Signal</keyword>
<dbReference type="InterPro" id="IPR002048">
    <property type="entry name" value="EF_hand_dom"/>
</dbReference>
<dbReference type="Proteomes" id="UP000630805">
    <property type="component" value="Unassembled WGS sequence"/>
</dbReference>
<dbReference type="Gene3D" id="1.10.238.10">
    <property type="entry name" value="EF-hand"/>
    <property type="match status" value="1"/>
</dbReference>